<evidence type="ECO:0000313" key="3">
    <source>
        <dbReference type="EMBL" id="KAI1617528.1"/>
    </source>
</evidence>
<evidence type="ECO:0000313" key="4">
    <source>
        <dbReference type="Proteomes" id="UP001203852"/>
    </source>
</evidence>
<feature type="chain" id="PRO_5042986661" evidence="2">
    <location>
        <begin position="29"/>
        <end position="678"/>
    </location>
</feature>
<dbReference type="AlphaFoldDB" id="A0AAN6IHD6"/>
<accession>A0AAN6IHD6</accession>
<dbReference type="EMBL" id="MU404350">
    <property type="protein sequence ID" value="KAI1617528.1"/>
    <property type="molecule type" value="Genomic_DNA"/>
</dbReference>
<keyword evidence="4" id="KW-1185">Reference proteome</keyword>
<feature type="compositionally biased region" description="Polar residues" evidence="1">
    <location>
        <begin position="87"/>
        <end position="103"/>
    </location>
</feature>
<protein>
    <submittedName>
        <fullName evidence="3">Uncharacterized protein</fullName>
    </submittedName>
</protein>
<organism evidence="3 4">
    <name type="scientific">Exophiala viscosa</name>
    <dbReference type="NCBI Taxonomy" id="2486360"/>
    <lineage>
        <taxon>Eukaryota</taxon>
        <taxon>Fungi</taxon>
        <taxon>Dikarya</taxon>
        <taxon>Ascomycota</taxon>
        <taxon>Pezizomycotina</taxon>
        <taxon>Eurotiomycetes</taxon>
        <taxon>Chaetothyriomycetidae</taxon>
        <taxon>Chaetothyriales</taxon>
        <taxon>Herpotrichiellaceae</taxon>
        <taxon>Exophiala</taxon>
    </lineage>
</organism>
<comment type="caution">
    <text evidence="3">The sequence shown here is derived from an EMBL/GenBank/DDBJ whole genome shotgun (WGS) entry which is preliminary data.</text>
</comment>
<name>A0AAN6IHD6_9EURO</name>
<feature type="signal peptide" evidence="2">
    <location>
        <begin position="1"/>
        <end position="28"/>
    </location>
</feature>
<feature type="region of interest" description="Disordered" evidence="1">
    <location>
        <begin position="87"/>
        <end position="132"/>
    </location>
</feature>
<gene>
    <name evidence="3" type="ORF">EDD36DRAFT_491128</name>
</gene>
<dbReference type="Proteomes" id="UP001203852">
    <property type="component" value="Unassembled WGS sequence"/>
</dbReference>
<evidence type="ECO:0000256" key="1">
    <source>
        <dbReference type="SAM" id="MobiDB-lite"/>
    </source>
</evidence>
<keyword evidence="2" id="KW-0732">Signal</keyword>
<sequence length="678" mass="72886">MKIMMKGFAPGHVYLTLVVCLFVGFINAGPLRSAPGHNDTSVAHTAHTSVAHLSVDTTKACIFGEQRDRPCAPHTPAVHSSLTAHKSAVTGSHSHGDVTTSKAANPGIHFHDHSSFGHTSKRPHATSSHSHGTLVTTKIPVTGSNVHHLVSAGHTSVVSHRSFATGMTAPYPFLPHNHTDSGRPPISHPSSGHQIPPQPFLPHNYTIGCRPPFGHPIPSHRPTGHPSAQNLSLESRDADYKHDYALVCWGSQDYTKLCQQHENGYYCTSKGKVAYKGKESHFCATSCECIDLQPRPCIFKNLATTCLLSTNGSIRDSNFKTIGNINDTTIDSSGTLNLDAASTSLSTRDTDFMHGWAMVCGSDSNRYSTSYCYQAPHSYYCSASGRLKTNGAGNKYCVSICRCVNLITGTCIYGWAAAGVCAVGTDGNIFNSTLQIVGTTSDATQLSNGTWVLSSLAERGIDIMSTSTETASALAVRDSDIAEMHHNYALVCLDRARTTECLRVPYSCNANGVLIYERHNSFCSAYCKCNRVSQYQAPCYLGGHHKVIGCSIKDDIATLDNGTVIGNVSDAITLANGTLDFTQALARRDDEVAHDYALVCMDREFTTLCQKAGYSCTSAGKVTYKTYDIFCGDSCECIKVPTGAKSCIITNFNSSPALVCDNKDVDITNKTMTIADGS</sequence>
<proteinExistence type="predicted"/>
<reference evidence="3" key="1">
    <citation type="journal article" date="2022" name="bioRxiv">
        <title>Deciphering the potential niche of two novel black yeast fungi from a biological soil crust based on their genomes, phenotypes, and melanin regulation.</title>
        <authorList>
            <consortium name="DOE Joint Genome Institute"/>
            <person name="Carr E.C."/>
            <person name="Barton Q."/>
            <person name="Grambo S."/>
            <person name="Sullivan M."/>
            <person name="Renfro C.M."/>
            <person name="Kuo A."/>
            <person name="Pangilinan J."/>
            <person name="Lipzen A."/>
            <person name="Keymanesh K."/>
            <person name="Savage E."/>
            <person name="Barry K."/>
            <person name="Grigoriev I.V."/>
            <person name="Riekhof W.R."/>
            <person name="Harris S.S."/>
        </authorList>
    </citation>
    <scope>NUCLEOTIDE SEQUENCE</scope>
    <source>
        <strain evidence="3">JF 03-4F</strain>
    </source>
</reference>
<evidence type="ECO:0000256" key="2">
    <source>
        <dbReference type="SAM" id="SignalP"/>
    </source>
</evidence>